<dbReference type="CDD" id="cd09274">
    <property type="entry name" value="RNase_HI_RT_Ty3"/>
    <property type="match status" value="1"/>
</dbReference>
<dbReference type="InterPro" id="IPR043502">
    <property type="entry name" value="DNA/RNA_pol_sf"/>
</dbReference>
<keyword evidence="2" id="KW-0548">Nucleotidyltransferase</keyword>
<reference evidence="8 9" key="2">
    <citation type="journal article" date="2017" name="Genome Biol.">
        <title>New reference genome sequences of hot pepper reveal the massive evolution of plant disease-resistance genes by retroduplication.</title>
        <authorList>
            <person name="Kim S."/>
            <person name="Park J."/>
            <person name="Yeom S.I."/>
            <person name="Kim Y.M."/>
            <person name="Seo E."/>
            <person name="Kim K.T."/>
            <person name="Kim M.S."/>
            <person name="Lee J.M."/>
            <person name="Cheong K."/>
            <person name="Shin H.S."/>
            <person name="Kim S.B."/>
            <person name="Han K."/>
            <person name="Lee J."/>
            <person name="Park M."/>
            <person name="Lee H.A."/>
            <person name="Lee H.Y."/>
            <person name="Lee Y."/>
            <person name="Oh S."/>
            <person name="Lee J.H."/>
            <person name="Choi E."/>
            <person name="Choi E."/>
            <person name="Lee S.E."/>
            <person name="Jeon J."/>
            <person name="Kim H."/>
            <person name="Choi G."/>
            <person name="Song H."/>
            <person name="Lee J."/>
            <person name="Lee S.C."/>
            <person name="Kwon J.K."/>
            <person name="Lee H.Y."/>
            <person name="Koo N."/>
            <person name="Hong Y."/>
            <person name="Kim R.W."/>
            <person name="Kang W.H."/>
            <person name="Huh J.H."/>
            <person name="Kang B.C."/>
            <person name="Yang T.J."/>
            <person name="Lee Y.H."/>
            <person name="Bennetzen J.L."/>
            <person name="Choi D."/>
        </authorList>
    </citation>
    <scope>NUCLEOTIDE SEQUENCE [LARGE SCALE GENOMIC DNA]</scope>
    <source>
        <strain evidence="9">cv. CM334</strain>
    </source>
</reference>
<keyword evidence="4" id="KW-0255">Endonuclease</keyword>
<dbReference type="GO" id="GO:0016787">
    <property type="term" value="F:hydrolase activity"/>
    <property type="evidence" value="ECO:0007669"/>
    <property type="project" value="UniProtKB-KW"/>
</dbReference>
<evidence type="ECO:0000256" key="1">
    <source>
        <dbReference type="ARBA" id="ARBA00022679"/>
    </source>
</evidence>
<dbReference type="Pfam" id="PF17917">
    <property type="entry name" value="RT_RNaseH"/>
    <property type="match status" value="1"/>
</dbReference>
<keyword evidence="3" id="KW-0540">Nuclease</keyword>
<dbReference type="GO" id="GO:0004519">
    <property type="term" value="F:endonuclease activity"/>
    <property type="evidence" value="ECO:0007669"/>
    <property type="project" value="UniProtKB-KW"/>
</dbReference>
<sequence>MSSTPILDLPNYTKEFIVETDASLTGIGVVLMQWTRPLAYFSKVLALKHRGKSIYEKEYMTLLNVVDKYRHCLQYKHFVVRTDNHSLKYLLEQKITTAIQQKGLTKLLSLDYEVQYKRLVENKVADALSRPFKDKEEKMLTTTTCVSAISVVVPAWVQEIHKSYDGDTAAIEFINKFLVDHLGTHLFYYSSRILRKRARFILANLGH</sequence>
<dbReference type="SUPFAM" id="SSF56672">
    <property type="entry name" value="DNA/RNA polymerases"/>
    <property type="match status" value="1"/>
</dbReference>
<organism evidence="8 9">
    <name type="scientific">Capsicum annuum</name>
    <name type="common">Capsicum pepper</name>
    <dbReference type="NCBI Taxonomy" id="4072"/>
    <lineage>
        <taxon>Eukaryota</taxon>
        <taxon>Viridiplantae</taxon>
        <taxon>Streptophyta</taxon>
        <taxon>Embryophyta</taxon>
        <taxon>Tracheophyta</taxon>
        <taxon>Spermatophyta</taxon>
        <taxon>Magnoliopsida</taxon>
        <taxon>eudicotyledons</taxon>
        <taxon>Gunneridae</taxon>
        <taxon>Pentapetalae</taxon>
        <taxon>asterids</taxon>
        <taxon>lamiids</taxon>
        <taxon>Solanales</taxon>
        <taxon>Solanaceae</taxon>
        <taxon>Solanoideae</taxon>
        <taxon>Capsiceae</taxon>
        <taxon>Capsicum</taxon>
    </lineage>
</organism>
<evidence type="ECO:0000313" key="9">
    <source>
        <dbReference type="Proteomes" id="UP000222542"/>
    </source>
</evidence>
<feature type="domain" description="Reverse transcriptase RNase H-like" evidence="7">
    <location>
        <begin position="12"/>
        <end position="103"/>
    </location>
</feature>
<evidence type="ECO:0000259" key="7">
    <source>
        <dbReference type="Pfam" id="PF17917"/>
    </source>
</evidence>
<dbReference type="AlphaFoldDB" id="A0A2G2YKN1"/>
<evidence type="ECO:0000256" key="2">
    <source>
        <dbReference type="ARBA" id="ARBA00022695"/>
    </source>
</evidence>
<dbReference type="PANTHER" id="PTHR34072">
    <property type="entry name" value="ENZYMATIC POLYPROTEIN-RELATED"/>
    <property type="match status" value="1"/>
</dbReference>
<dbReference type="PANTHER" id="PTHR34072:SF55">
    <property type="entry name" value="DNA_RNA POLYMERASES SUPERFAMILY PROTEIN"/>
    <property type="match status" value="1"/>
</dbReference>
<evidence type="ECO:0000256" key="6">
    <source>
        <dbReference type="ARBA" id="ARBA00022918"/>
    </source>
</evidence>
<evidence type="ECO:0000256" key="4">
    <source>
        <dbReference type="ARBA" id="ARBA00022759"/>
    </source>
</evidence>
<evidence type="ECO:0000256" key="3">
    <source>
        <dbReference type="ARBA" id="ARBA00022722"/>
    </source>
</evidence>
<evidence type="ECO:0000313" key="8">
    <source>
        <dbReference type="EMBL" id="PHT70307.1"/>
    </source>
</evidence>
<accession>A0A2G2YKN1</accession>
<reference evidence="8 9" key="1">
    <citation type="journal article" date="2014" name="Nat. Genet.">
        <title>Genome sequence of the hot pepper provides insights into the evolution of pungency in Capsicum species.</title>
        <authorList>
            <person name="Kim S."/>
            <person name="Park M."/>
            <person name="Yeom S.I."/>
            <person name="Kim Y.M."/>
            <person name="Lee J.M."/>
            <person name="Lee H.A."/>
            <person name="Seo E."/>
            <person name="Choi J."/>
            <person name="Cheong K."/>
            <person name="Kim K.T."/>
            <person name="Jung K."/>
            <person name="Lee G.W."/>
            <person name="Oh S.K."/>
            <person name="Bae C."/>
            <person name="Kim S.B."/>
            <person name="Lee H.Y."/>
            <person name="Kim S.Y."/>
            <person name="Kim M.S."/>
            <person name="Kang B.C."/>
            <person name="Jo Y.D."/>
            <person name="Yang H.B."/>
            <person name="Jeong H.J."/>
            <person name="Kang W.H."/>
            <person name="Kwon J.K."/>
            <person name="Shin C."/>
            <person name="Lim J.Y."/>
            <person name="Park J.H."/>
            <person name="Huh J.H."/>
            <person name="Kim J.S."/>
            <person name="Kim B.D."/>
            <person name="Cohen O."/>
            <person name="Paran I."/>
            <person name="Suh M.C."/>
            <person name="Lee S.B."/>
            <person name="Kim Y.K."/>
            <person name="Shin Y."/>
            <person name="Noh S.J."/>
            <person name="Park J."/>
            <person name="Seo Y.S."/>
            <person name="Kwon S.Y."/>
            <person name="Kim H.A."/>
            <person name="Park J.M."/>
            <person name="Kim H.J."/>
            <person name="Choi S.B."/>
            <person name="Bosland P.W."/>
            <person name="Reeves G."/>
            <person name="Jo S.H."/>
            <person name="Lee B.W."/>
            <person name="Cho H.T."/>
            <person name="Choi H.S."/>
            <person name="Lee M.S."/>
            <person name="Yu Y."/>
            <person name="Do Choi Y."/>
            <person name="Park B.S."/>
            <person name="van Deynze A."/>
            <person name="Ashrafi H."/>
            <person name="Hill T."/>
            <person name="Kim W.T."/>
            <person name="Pai H.S."/>
            <person name="Ahn H.K."/>
            <person name="Yeam I."/>
            <person name="Giovannoni J.J."/>
            <person name="Rose J.K."/>
            <person name="Sorensen I."/>
            <person name="Lee S.J."/>
            <person name="Kim R.W."/>
            <person name="Choi I.Y."/>
            <person name="Choi B.S."/>
            <person name="Lim J.S."/>
            <person name="Lee Y.H."/>
            <person name="Choi D."/>
        </authorList>
    </citation>
    <scope>NUCLEOTIDE SEQUENCE [LARGE SCALE GENOMIC DNA]</scope>
    <source>
        <strain evidence="9">cv. CM334</strain>
    </source>
</reference>
<keyword evidence="1" id="KW-0808">Transferase</keyword>
<keyword evidence="9" id="KW-1185">Reference proteome</keyword>
<dbReference type="EMBL" id="AYRZ02000010">
    <property type="protein sequence ID" value="PHT70307.1"/>
    <property type="molecule type" value="Genomic_DNA"/>
</dbReference>
<keyword evidence="5" id="KW-0378">Hydrolase</keyword>
<comment type="caution">
    <text evidence="8">The sequence shown here is derived from an EMBL/GenBank/DDBJ whole genome shotgun (WGS) entry which is preliminary data.</text>
</comment>
<dbReference type="GO" id="GO:0003964">
    <property type="term" value="F:RNA-directed DNA polymerase activity"/>
    <property type="evidence" value="ECO:0007669"/>
    <property type="project" value="UniProtKB-KW"/>
</dbReference>
<dbReference type="Gene3D" id="3.10.20.370">
    <property type="match status" value="1"/>
</dbReference>
<dbReference type="Gramene" id="PHT70307">
    <property type="protein sequence ID" value="PHT70307"/>
    <property type="gene ID" value="T459_25411"/>
</dbReference>
<gene>
    <name evidence="8" type="ORF">T459_25411</name>
</gene>
<protein>
    <recommendedName>
        <fullName evidence="7">Reverse transcriptase RNase H-like domain-containing protein</fullName>
    </recommendedName>
</protein>
<dbReference type="STRING" id="4072.A0A2G2YKN1"/>
<proteinExistence type="predicted"/>
<dbReference type="Proteomes" id="UP000222542">
    <property type="component" value="Unassembled WGS sequence"/>
</dbReference>
<name>A0A2G2YKN1_CAPAN</name>
<evidence type="ECO:0000256" key="5">
    <source>
        <dbReference type="ARBA" id="ARBA00022801"/>
    </source>
</evidence>
<dbReference type="InterPro" id="IPR041373">
    <property type="entry name" value="RT_RNaseH"/>
</dbReference>
<keyword evidence="6" id="KW-0695">RNA-directed DNA polymerase</keyword>